<comment type="caution">
    <text evidence="1">The sequence shown here is derived from an EMBL/GenBank/DDBJ whole genome shotgun (WGS) entry which is preliminary data.</text>
</comment>
<accession>A0A939H730</accession>
<dbReference type="RefSeq" id="WP_207598854.1">
    <property type="nucleotide sequence ID" value="NZ_JAFNJU010000003.1"/>
</dbReference>
<evidence type="ECO:0000313" key="1">
    <source>
        <dbReference type="EMBL" id="MBO1264336.1"/>
    </source>
</evidence>
<keyword evidence="2" id="KW-1185">Reference proteome</keyword>
<proteinExistence type="predicted"/>
<organism evidence="1 2">
    <name type="scientific">Proteiniclasticum aestuarii</name>
    <dbReference type="NCBI Taxonomy" id="2817862"/>
    <lineage>
        <taxon>Bacteria</taxon>
        <taxon>Bacillati</taxon>
        <taxon>Bacillota</taxon>
        <taxon>Clostridia</taxon>
        <taxon>Eubacteriales</taxon>
        <taxon>Clostridiaceae</taxon>
        <taxon>Proteiniclasticum</taxon>
    </lineage>
</organism>
<reference evidence="1" key="1">
    <citation type="submission" date="2021-03" db="EMBL/GenBank/DDBJ databases">
        <title>Proteiniclasticum marinus sp. nov., isolated from tidal flat sediment.</title>
        <authorList>
            <person name="Namirimu T."/>
            <person name="Yang J.-A."/>
            <person name="Yang S.-H."/>
            <person name="Kim Y.-J."/>
            <person name="Kwon K.K."/>
        </authorList>
    </citation>
    <scope>NUCLEOTIDE SEQUENCE</scope>
    <source>
        <strain evidence="1">SCR006</strain>
    </source>
</reference>
<dbReference type="Proteomes" id="UP000664218">
    <property type="component" value="Unassembled WGS sequence"/>
</dbReference>
<name>A0A939H730_9CLOT</name>
<protein>
    <submittedName>
        <fullName evidence="1">XRE family transcriptional regulator</fullName>
    </submittedName>
</protein>
<dbReference type="AlphaFoldDB" id="A0A939H730"/>
<dbReference type="EMBL" id="JAFNJU010000003">
    <property type="protein sequence ID" value="MBO1264336.1"/>
    <property type="molecule type" value="Genomic_DNA"/>
</dbReference>
<gene>
    <name evidence="1" type="ORF">J3A84_04685</name>
</gene>
<sequence>MTINKNELFKAMEVYNYSQASLARKMKIDPVTLYYVLNDKRKAGNKFINGLKLAFPDEVVKNIVLI</sequence>
<evidence type="ECO:0000313" key="2">
    <source>
        <dbReference type="Proteomes" id="UP000664218"/>
    </source>
</evidence>